<keyword evidence="1" id="KW-1133">Transmembrane helix</keyword>
<reference evidence="2" key="1">
    <citation type="submission" date="2025-08" db="UniProtKB">
        <authorList>
            <consortium name="Ensembl"/>
        </authorList>
    </citation>
    <scope>IDENTIFICATION</scope>
</reference>
<organism evidence="2 3">
    <name type="scientific">Canis lupus dingo</name>
    <name type="common">dingo</name>
    <dbReference type="NCBI Taxonomy" id="286419"/>
    <lineage>
        <taxon>Eukaryota</taxon>
        <taxon>Metazoa</taxon>
        <taxon>Chordata</taxon>
        <taxon>Craniata</taxon>
        <taxon>Vertebrata</taxon>
        <taxon>Euteleostomi</taxon>
        <taxon>Mammalia</taxon>
        <taxon>Eutheria</taxon>
        <taxon>Laurasiatheria</taxon>
        <taxon>Carnivora</taxon>
        <taxon>Caniformia</taxon>
        <taxon>Canidae</taxon>
        <taxon>Canis</taxon>
    </lineage>
</organism>
<dbReference type="AlphaFoldDB" id="A0A8C0JXC1"/>
<keyword evidence="1" id="KW-0812">Transmembrane</keyword>
<evidence type="ECO:0000313" key="3">
    <source>
        <dbReference type="Proteomes" id="UP000694391"/>
    </source>
</evidence>
<evidence type="ECO:0000313" key="2">
    <source>
        <dbReference type="Ensembl" id="ENSCAFP00020007568.1"/>
    </source>
</evidence>
<reference evidence="2" key="2">
    <citation type="submission" date="2025-09" db="UniProtKB">
        <authorList>
            <consortium name="Ensembl"/>
        </authorList>
    </citation>
    <scope>IDENTIFICATION</scope>
</reference>
<keyword evidence="1" id="KW-0472">Membrane</keyword>
<accession>A0A8C0JXC1</accession>
<protein>
    <submittedName>
        <fullName evidence="2">Uncharacterized protein</fullName>
    </submittedName>
</protein>
<sequence>MVNLGHLGVVSTIPSERDPCHYKLSIKLYPMEFSVNCPLRFTLLNKFAFLIFFSLFFFPFRFCFLFFCFVFLY</sequence>
<dbReference type="Proteomes" id="UP000694391">
    <property type="component" value="Unplaced"/>
</dbReference>
<keyword evidence="3" id="KW-1185">Reference proteome</keyword>
<feature type="transmembrane region" description="Helical" evidence="1">
    <location>
        <begin position="47"/>
        <end position="72"/>
    </location>
</feature>
<dbReference type="Ensembl" id="ENSCAFT00020008756.1">
    <property type="protein sequence ID" value="ENSCAFP00020007568.1"/>
    <property type="gene ID" value="ENSCAFG00020006108.1"/>
</dbReference>
<evidence type="ECO:0000256" key="1">
    <source>
        <dbReference type="SAM" id="Phobius"/>
    </source>
</evidence>
<name>A0A8C0JXC1_CANLU</name>
<proteinExistence type="predicted"/>